<organism evidence="5 6">
    <name type="scientific">Myxococcus virescens</name>
    <dbReference type="NCBI Taxonomy" id="83456"/>
    <lineage>
        <taxon>Bacteria</taxon>
        <taxon>Pseudomonadati</taxon>
        <taxon>Myxococcota</taxon>
        <taxon>Myxococcia</taxon>
        <taxon>Myxococcales</taxon>
        <taxon>Cystobacterineae</taxon>
        <taxon>Myxococcaceae</taxon>
        <taxon>Myxococcus</taxon>
    </lineage>
</organism>
<proteinExistence type="inferred from homology"/>
<dbReference type="Proteomes" id="UP000321224">
    <property type="component" value="Unassembled WGS sequence"/>
</dbReference>
<reference evidence="5 6" key="1">
    <citation type="submission" date="2019-07" db="EMBL/GenBank/DDBJ databases">
        <title>Whole genome shotgun sequence of Myxococcus virescens NBRC 100334.</title>
        <authorList>
            <person name="Hosoyama A."/>
            <person name="Uohara A."/>
            <person name="Ohji S."/>
            <person name="Ichikawa N."/>
        </authorList>
    </citation>
    <scope>NUCLEOTIDE SEQUENCE [LARGE SCALE GENOMIC DNA]</scope>
    <source>
        <strain evidence="5 6">NBRC 100334</strain>
    </source>
</reference>
<evidence type="ECO:0000256" key="1">
    <source>
        <dbReference type="ARBA" id="ARBA00022801"/>
    </source>
</evidence>
<dbReference type="GO" id="GO:0052689">
    <property type="term" value="F:carboxylic ester hydrolase activity"/>
    <property type="evidence" value="ECO:0007669"/>
    <property type="project" value="UniProtKB-ARBA"/>
</dbReference>
<name>A0A511HFY7_9BACT</name>
<evidence type="ECO:0000313" key="5">
    <source>
        <dbReference type="EMBL" id="GEL72425.1"/>
    </source>
</evidence>
<dbReference type="InterPro" id="IPR029058">
    <property type="entry name" value="AB_hydrolase_fold"/>
</dbReference>
<evidence type="ECO:0000256" key="2">
    <source>
        <dbReference type="ARBA" id="ARBA00038115"/>
    </source>
</evidence>
<keyword evidence="1" id="KW-0378">Hydrolase</keyword>
<dbReference type="Pfam" id="PF12697">
    <property type="entry name" value="Abhydrolase_6"/>
    <property type="match status" value="1"/>
</dbReference>
<evidence type="ECO:0000313" key="6">
    <source>
        <dbReference type="Proteomes" id="UP000321224"/>
    </source>
</evidence>
<dbReference type="PANTHER" id="PTHR22946:SF9">
    <property type="entry name" value="POLYKETIDE TRANSFERASE AF380"/>
    <property type="match status" value="1"/>
</dbReference>
<comment type="similarity">
    <text evidence="2">Belongs to the AB hydrolase superfamily. FUS2 hydrolase family.</text>
</comment>
<feature type="signal peptide" evidence="3">
    <location>
        <begin position="1"/>
        <end position="38"/>
    </location>
</feature>
<feature type="chain" id="PRO_5022059391" description="AB hydrolase-1 domain-containing protein" evidence="3">
    <location>
        <begin position="39"/>
        <end position="284"/>
    </location>
</feature>
<evidence type="ECO:0000256" key="3">
    <source>
        <dbReference type="SAM" id="SignalP"/>
    </source>
</evidence>
<protein>
    <recommendedName>
        <fullName evidence="4">AB hydrolase-1 domain-containing protein</fullName>
    </recommendedName>
</protein>
<dbReference type="PANTHER" id="PTHR22946">
    <property type="entry name" value="DIENELACTONE HYDROLASE DOMAIN-CONTAINING PROTEIN-RELATED"/>
    <property type="match status" value="1"/>
</dbReference>
<gene>
    <name evidence="5" type="ORF">MVI01_42090</name>
</gene>
<dbReference type="AlphaFoldDB" id="A0A511HFY7"/>
<dbReference type="Gene3D" id="3.40.50.1820">
    <property type="entry name" value="alpha/beta hydrolase"/>
    <property type="match status" value="1"/>
</dbReference>
<feature type="domain" description="AB hydrolase-1" evidence="4">
    <location>
        <begin position="73"/>
        <end position="271"/>
    </location>
</feature>
<accession>A0A511HFY7</accession>
<dbReference type="InterPro" id="IPR050261">
    <property type="entry name" value="FrsA_esterase"/>
</dbReference>
<evidence type="ECO:0000259" key="4">
    <source>
        <dbReference type="Pfam" id="PF12697"/>
    </source>
</evidence>
<comment type="caution">
    <text evidence="5">The sequence shown here is derived from an EMBL/GenBank/DDBJ whole genome shotgun (WGS) entry which is preliminary data.</text>
</comment>
<keyword evidence="3" id="KW-0732">Signal</keyword>
<dbReference type="SUPFAM" id="SSF53474">
    <property type="entry name" value="alpha/beta-Hydrolases"/>
    <property type="match status" value="1"/>
</dbReference>
<dbReference type="InterPro" id="IPR000073">
    <property type="entry name" value="AB_hydrolase_1"/>
</dbReference>
<sequence>MADAEGGKVTGLLTSGRTAMTRLLSLCLLLLSASVARAAALETSLDVRGADGERIPTRVLEPEGAAANPPIAVLLHGLTRRKEDWLSNEGPTHGGVLKDELLRSGYRVYLLDARRHGERATPEARPGALAKRAHQGDPSGYVAMIADTVRDAHALLTTVLAKGQPPRVLVAGYSMGAQVGILLAAREPRITHLVTMVPPHIDPSMEEVAPSRHMASVHQEWLLLTANKDDFAPVADSRALFDAAPSRRKTHKTFDSGHVLPREYLEEVRRWLHADRRAPARKGP</sequence>
<dbReference type="EMBL" id="BJVY01000024">
    <property type="protein sequence ID" value="GEL72425.1"/>
    <property type="molecule type" value="Genomic_DNA"/>
</dbReference>